<keyword evidence="3" id="KW-1185">Reference proteome</keyword>
<accession>A0ABS9Z906</accession>
<dbReference type="RefSeq" id="WP_243068038.1">
    <property type="nucleotide sequence ID" value="NZ_JAIVFK010000039.1"/>
</dbReference>
<evidence type="ECO:0000313" key="3">
    <source>
        <dbReference type="Proteomes" id="UP001139104"/>
    </source>
</evidence>
<dbReference type="Pfam" id="PF09343">
    <property type="entry name" value="DUF2460"/>
    <property type="match status" value="1"/>
</dbReference>
<sequence>MTTPPTFPALPGQGWSVHKKPVFSTRVASHVSGREVRAGLYAHALYEFELTFNGLDSSGEFAGLQAQSLQILMGFFLTAQGRLNTFLYVDPTDSAATGQFIGTGDGSTTTFTLGRAIGGYFEPVSYVTAIFGVTVNGAPASNYSFTAPNTITFAGAPIAGQAVAWTGTYAFQCRFLDDQMDFEEITSGAWQNKSVKFRSIR</sequence>
<organism evidence="2 3">
    <name type="scientific">Candidatus Rhodoblastus alkanivorans</name>
    <dbReference type="NCBI Taxonomy" id="2954117"/>
    <lineage>
        <taxon>Bacteria</taxon>
        <taxon>Pseudomonadati</taxon>
        <taxon>Pseudomonadota</taxon>
        <taxon>Alphaproteobacteria</taxon>
        <taxon>Hyphomicrobiales</taxon>
        <taxon>Rhodoblastaceae</taxon>
        <taxon>Rhodoblastus</taxon>
    </lineage>
</organism>
<evidence type="ECO:0000259" key="1">
    <source>
        <dbReference type="Pfam" id="PF09343"/>
    </source>
</evidence>
<comment type="caution">
    <text evidence="2">The sequence shown here is derived from an EMBL/GenBank/DDBJ whole genome shotgun (WGS) entry which is preliminary data.</text>
</comment>
<name>A0ABS9Z906_9HYPH</name>
<proteinExistence type="predicted"/>
<dbReference type="EMBL" id="JAIVFP010000001">
    <property type="protein sequence ID" value="MCI4684128.1"/>
    <property type="molecule type" value="Genomic_DNA"/>
</dbReference>
<dbReference type="Proteomes" id="UP001139104">
    <property type="component" value="Unassembled WGS sequence"/>
</dbReference>
<dbReference type="InterPro" id="IPR011740">
    <property type="entry name" value="DUF2460"/>
</dbReference>
<reference evidence="2" key="1">
    <citation type="journal article" date="2022" name="ISME J.">
        <title>Identification of active gaseous-alkane degraders at natural gas seeps.</title>
        <authorList>
            <person name="Farhan Ul Haque M."/>
            <person name="Hernandez M."/>
            <person name="Crombie A.T."/>
            <person name="Murrell J.C."/>
        </authorList>
    </citation>
    <scope>NUCLEOTIDE SEQUENCE</scope>
    <source>
        <strain evidence="2">PC2</strain>
    </source>
</reference>
<gene>
    <name evidence="2" type="ORF">K2U94_15400</name>
</gene>
<evidence type="ECO:0000313" key="2">
    <source>
        <dbReference type="EMBL" id="MCI4684128.1"/>
    </source>
</evidence>
<feature type="domain" description="DUF2460" evidence="1">
    <location>
        <begin position="11"/>
        <end position="201"/>
    </location>
</feature>
<protein>
    <submittedName>
        <fullName evidence="2">DUF2460 domain-containing protein</fullName>
    </submittedName>
</protein>